<accession>A0A0A9CLH1</accession>
<reference evidence="1" key="1">
    <citation type="submission" date="2014-09" db="EMBL/GenBank/DDBJ databases">
        <authorList>
            <person name="Magalhaes I.L.F."/>
            <person name="Oliveira U."/>
            <person name="Santos F.R."/>
            <person name="Vidigal T.H.D.A."/>
            <person name="Brescovit A.D."/>
            <person name="Santos A.J."/>
        </authorList>
    </citation>
    <scope>NUCLEOTIDE SEQUENCE</scope>
    <source>
        <tissue evidence="1">Shoot tissue taken approximately 20 cm above the soil surface</tissue>
    </source>
</reference>
<proteinExistence type="predicted"/>
<evidence type="ECO:0000313" key="1">
    <source>
        <dbReference type="EMBL" id="JAD74225.1"/>
    </source>
</evidence>
<name>A0A0A9CLH1_ARUDO</name>
<dbReference type="EMBL" id="GBRH01223670">
    <property type="protein sequence ID" value="JAD74225.1"/>
    <property type="molecule type" value="Transcribed_RNA"/>
</dbReference>
<dbReference type="AlphaFoldDB" id="A0A0A9CLH1"/>
<reference evidence="1" key="2">
    <citation type="journal article" date="2015" name="Data Brief">
        <title>Shoot transcriptome of the giant reed, Arundo donax.</title>
        <authorList>
            <person name="Barrero R.A."/>
            <person name="Guerrero F.D."/>
            <person name="Moolhuijzen P."/>
            <person name="Goolsby J.A."/>
            <person name="Tidwell J."/>
            <person name="Bellgard S.E."/>
            <person name="Bellgard M.I."/>
        </authorList>
    </citation>
    <scope>NUCLEOTIDE SEQUENCE</scope>
    <source>
        <tissue evidence="1">Shoot tissue taken approximately 20 cm above the soil surface</tissue>
    </source>
</reference>
<organism evidence="1">
    <name type="scientific">Arundo donax</name>
    <name type="common">Giant reed</name>
    <name type="synonym">Donax arundinaceus</name>
    <dbReference type="NCBI Taxonomy" id="35708"/>
    <lineage>
        <taxon>Eukaryota</taxon>
        <taxon>Viridiplantae</taxon>
        <taxon>Streptophyta</taxon>
        <taxon>Embryophyta</taxon>
        <taxon>Tracheophyta</taxon>
        <taxon>Spermatophyta</taxon>
        <taxon>Magnoliopsida</taxon>
        <taxon>Liliopsida</taxon>
        <taxon>Poales</taxon>
        <taxon>Poaceae</taxon>
        <taxon>PACMAD clade</taxon>
        <taxon>Arundinoideae</taxon>
        <taxon>Arundineae</taxon>
        <taxon>Arundo</taxon>
    </lineage>
</organism>
<sequence>MVSYCIWGRCSIVVRCYRFGQLLAFLVFSSFGSQRVKNLYYT</sequence>
<protein>
    <submittedName>
        <fullName evidence="1">Uncharacterized protein</fullName>
    </submittedName>
</protein>